<dbReference type="EnsemblPlants" id="Pp3c20_4740V3.1">
    <property type="protein sequence ID" value="PAC:32945463.CDS.1"/>
    <property type="gene ID" value="Pp3c20_4740"/>
</dbReference>
<evidence type="ECO:0000313" key="2">
    <source>
        <dbReference type="EnsemblPlants" id="PAC:32945463.CDS.1"/>
    </source>
</evidence>
<evidence type="ECO:0000313" key="1">
    <source>
        <dbReference type="EMBL" id="PNR32768.1"/>
    </source>
</evidence>
<sequence length="82" mass="8697">MLGPGACGPSAPVTHGTATATTVFFFPKTGARLLKMDAKKGKANPARLRSFDVIAGFILLWYMVYGHAPCPPALCSARNCRT</sequence>
<organism evidence="1">
    <name type="scientific">Physcomitrium patens</name>
    <name type="common">Spreading-leaved earth moss</name>
    <name type="synonym">Physcomitrella patens</name>
    <dbReference type="NCBI Taxonomy" id="3218"/>
    <lineage>
        <taxon>Eukaryota</taxon>
        <taxon>Viridiplantae</taxon>
        <taxon>Streptophyta</taxon>
        <taxon>Embryophyta</taxon>
        <taxon>Bryophyta</taxon>
        <taxon>Bryophytina</taxon>
        <taxon>Bryopsida</taxon>
        <taxon>Funariidae</taxon>
        <taxon>Funariales</taxon>
        <taxon>Funariaceae</taxon>
        <taxon>Physcomitrium</taxon>
    </lineage>
</organism>
<name>A0A2K1IU32_PHYPA</name>
<reference evidence="1 3" key="1">
    <citation type="journal article" date="2008" name="Science">
        <title>The Physcomitrella genome reveals evolutionary insights into the conquest of land by plants.</title>
        <authorList>
            <person name="Rensing S."/>
            <person name="Lang D."/>
            <person name="Zimmer A."/>
            <person name="Terry A."/>
            <person name="Salamov A."/>
            <person name="Shapiro H."/>
            <person name="Nishiyama T."/>
            <person name="Perroud P.-F."/>
            <person name="Lindquist E."/>
            <person name="Kamisugi Y."/>
            <person name="Tanahashi T."/>
            <person name="Sakakibara K."/>
            <person name="Fujita T."/>
            <person name="Oishi K."/>
            <person name="Shin-I T."/>
            <person name="Kuroki Y."/>
            <person name="Toyoda A."/>
            <person name="Suzuki Y."/>
            <person name="Hashimoto A."/>
            <person name="Yamaguchi K."/>
            <person name="Sugano A."/>
            <person name="Kohara Y."/>
            <person name="Fujiyama A."/>
            <person name="Anterola A."/>
            <person name="Aoki S."/>
            <person name="Ashton N."/>
            <person name="Barbazuk W.B."/>
            <person name="Barker E."/>
            <person name="Bennetzen J."/>
            <person name="Bezanilla M."/>
            <person name="Blankenship R."/>
            <person name="Cho S.H."/>
            <person name="Dutcher S."/>
            <person name="Estelle M."/>
            <person name="Fawcett J.A."/>
            <person name="Gundlach H."/>
            <person name="Hanada K."/>
            <person name="Heyl A."/>
            <person name="Hicks K.A."/>
            <person name="Hugh J."/>
            <person name="Lohr M."/>
            <person name="Mayer K."/>
            <person name="Melkozernov A."/>
            <person name="Murata T."/>
            <person name="Nelson D."/>
            <person name="Pils B."/>
            <person name="Prigge M."/>
            <person name="Reiss B."/>
            <person name="Renner T."/>
            <person name="Rombauts S."/>
            <person name="Rushton P."/>
            <person name="Sanderfoot A."/>
            <person name="Schween G."/>
            <person name="Shiu S.-H."/>
            <person name="Stueber K."/>
            <person name="Theodoulou F.L."/>
            <person name="Tu H."/>
            <person name="Van de Peer Y."/>
            <person name="Verrier P.J."/>
            <person name="Waters E."/>
            <person name="Wood A."/>
            <person name="Yang L."/>
            <person name="Cove D."/>
            <person name="Cuming A."/>
            <person name="Hasebe M."/>
            <person name="Lucas S."/>
            <person name="Mishler D.B."/>
            <person name="Reski R."/>
            <person name="Grigoriev I."/>
            <person name="Quatrano R.S."/>
            <person name="Boore J.L."/>
        </authorList>
    </citation>
    <scope>NUCLEOTIDE SEQUENCE [LARGE SCALE GENOMIC DNA]</scope>
    <source>
        <strain evidence="2 3">cv. Gransden 2004</strain>
    </source>
</reference>
<accession>A0A2K1IU32</accession>
<keyword evidence="3" id="KW-1185">Reference proteome</keyword>
<protein>
    <submittedName>
        <fullName evidence="1 2">Uncharacterized protein</fullName>
    </submittedName>
</protein>
<reference evidence="1 3" key="2">
    <citation type="journal article" date="2018" name="Plant J.">
        <title>The Physcomitrella patens chromosome-scale assembly reveals moss genome structure and evolution.</title>
        <authorList>
            <person name="Lang D."/>
            <person name="Ullrich K.K."/>
            <person name="Murat F."/>
            <person name="Fuchs J."/>
            <person name="Jenkins J."/>
            <person name="Haas F.B."/>
            <person name="Piednoel M."/>
            <person name="Gundlach H."/>
            <person name="Van Bel M."/>
            <person name="Meyberg R."/>
            <person name="Vives C."/>
            <person name="Morata J."/>
            <person name="Symeonidi A."/>
            <person name="Hiss M."/>
            <person name="Muchero W."/>
            <person name="Kamisugi Y."/>
            <person name="Saleh O."/>
            <person name="Blanc G."/>
            <person name="Decker E.L."/>
            <person name="van Gessel N."/>
            <person name="Grimwood J."/>
            <person name="Hayes R.D."/>
            <person name="Graham S.W."/>
            <person name="Gunter L.E."/>
            <person name="McDaniel S.F."/>
            <person name="Hoernstein S.N.W."/>
            <person name="Larsson A."/>
            <person name="Li F.W."/>
            <person name="Perroud P.F."/>
            <person name="Phillips J."/>
            <person name="Ranjan P."/>
            <person name="Rokshar D.S."/>
            <person name="Rothfels C.J."/>
            <person name="Schneider L."/>
            <person name="Shu S."/>
            <person name="Stevenson D.W."/>
            <person name="Thummler F."/>
            <person name="Tillich M."/>
            <person name="Villarreal Aguilar J.C."/>
            <person name="Widiez T."/>
            <person name="Wong G.K."/>
            <person name="Wymore A."/>
            <person name="Zhang Y."/>
            <person name="Zimmer A.D."/>
            <person name="Quatrano R.S."/>
            <person name="Mayer K.F.X."/>
            <person name="Goodstein D."/>
            <person name="Casacuberta J.M."/>
            <person name="Vandepoele K."/>
            <person name="Reski R."/>
            <person name="Cuming A.C."/>
            <person name="Tuskan G.A."/>
            <person name="Maumus F."/>
            <person name="Salse J."/>
            <person name="Schmutz J."/>
            <person name="Rensing S.A."/>
        </authorList>
    </citation>
    <scope>NUCLEOTIDE SEQUENCE [LARGE SCALE GENOMIC DNA]</scope>
    <source>
        <strain evidence="2 3">cv. Gransden 2004</strain>
    </source>
</reference>
<gene>
    <name evidence="1" type="ORF">PHYPA_024710</name>
</gene>
<dbReference type="Gramene" id="Pp3c20_4740V3.2">
    <property type="protein sequence ID" value="PAC:32945464.CDS.1"/>
    <property type="gene ID" value="Pp3c20_4740"/>
</dbReference>
<dbReference type="EMBL" id="ABEU02000020">
    <property type="protein sequence ID" value="PNR32768.1"/>
    <property type="molecule type" value="Genomic_DNA"/>
</dbReference>
<proteinExistence type="predicted"/>
<dbReference type="EnsemblPlants" id="Pp3c20_4740V3.2">
    <property type="protein sequence ID" value="PAC:32945464.CDS.1"/>
    <property type="gene ID" value="Pp3c20_4740"/>
</dbReference>
<dbReference type="Gramene" id="Pp3c20_4740V3.1">
    <property type="protein sequence ID" value="PAC:32945463.CDS.1"/>
    <property type="gene ID" value="Pp3c20_4740"/>
</dbReference>
<evidence type="ECO:0000313" key="3">
    <source>
        <dbReference type="Proteomes" id="UP000006727"/>
    </source>
</evidence>
<reference evidence="2" key="3">
    <citation type="submission" date="2020-12" db="UniProtKB">
        <authorList>
            <consortium name="EnsemblPlants"/>
        </authorList>
    </citation>
    <scope>IDENTIFICATION</scope>
</reference>
<dbReference type="InParanoid" id="A0A2K1IU32"/>
<dbReference type="Proteomes" id="UP000006727">
    <property type="component" value="Chromosome 20"/>
</dbReference>
<dbReference type="AlphaFoldDB" id="A0A2K1IU32"/>